<evidence type="ECO:0000256" key="2">
    <source>
        <dbReference type="ARBA" id="ARBA00005417"/>
    </source>
</evidence>
<evidence type="ECO:0000256" key="3">
    <source>
        <dbReference type="ARBA" id="ARBA00022448"/>
    </source>
</evidence>
<dbReference type="InterPro" id="IPR015853">
    <property type="entry name" value="ABC_transpr_FbpC"/>
</dbReference>
<comment type="similarity">
    <text evidence="2">Belongs to the ABC transporter superfamily.</text>
</comment>
<comment type="subcellular location">
    <subcellularLocation>
        <location evidence="1">Cell inner membrane</location>
        <topology evidence="1">Peripheral membrane protein</topology>
    </subcellularLocation>
</comment>
<dbReference type="InterPro" id="IPR012340">
    <property type="entry name" value="NA-bd_OB-fold"/>
</dbReference>
<dbReference type="SUPFAM" id="SSF52540">
    <property type="entry name" value="P-loop containing nucleoside triphosphate hydrolases"/>
    <property type="match status" value="1"/>
</dbReference>
<dbReference type="GO" id="GO:0055052">
    <property type="term" value="C:ATP-binding cassette (ABC) transporter complex, substrate-binding subunit-containing"/>
    <property type="evidence" value="ECO:0007669"/>
    <property type="project" value="TreeGrafter"/>
</dbReference>
<proteinExistence type="inferred from homology"/>
<dbReference type="PROSITE" id="PS50893">
    <property type="entry name" value="ABC_TRANSPORTER_2"/>
    <property type="match status" value="1"/>
</dbReference>
<dbReference type="InterPro" id="IPR003439">
    <property type="entry name" value="ABC_transporter-like_ATP-bd"/>
</dbReference>
<dbReference type="InterPro" id="IPR040582">
    <property type="entry name" value="OB_MalK-like"/>
</dbReference>
<dbReference type="Pfam" id="PF17912">
    <property type="entry name" value="OB_MalK"/>
    <property type="match status" value="1"/>
</dbReference>
<dbReference type="InterPro" id="IPR047641">
    <property type="entry name" value="ABC_transpr_MalK/UgpC-like"/>
</dbReference>
<dbReference type="CDD" id="cd03259">
    <property type="entry name" value="ABC_Carb_Solutes_like"/>
    <property type="match status" value="1"/>
</dbReference>
<keyword evidence="8" id="KW-0472">Membrane</keyword>
<dbReference type="FunFam" id="3.40.50.300:FF:000042">
    <property type="entry name" value="Maltose/maltodextrin ABC transporter, ATP-binding protein"/>
    <property type="match status" value="1"/>
</dbReference>
<evidence type="ECO:0000256" key="1">
    <source>
        <dbReference type="ARBA" id="ARBA00004417"/>
    </source>
</evidence>
<comment type="caution">
    <text evidence="10">The sequence shown here is derived from an EMBL/GenBank/DDBJ whole genome shotgun (WGS) entry which is preliminary data.</text>
</comment>
<feature type="domain" description="ABC transporter" evidence="9">
    <location>
        <begin position="4"/>
        <end position="241"/>
    </location>
</feature>
<accession>A0A657LUF0</accession>
<dbReference type="GO" id="GO:0016887">
    <property type="term" value="F:ATP hydrolysis activity"/>
    <property type="evidence" value="ECO:0007669"/>
    <property type="project" value="InterPro"/>
</dbReference>
<dbReference type="AlphaFoldDB" id="A0A657LUF0"/>
<evidence type="ECO:0000256" key="4">
    <source>
        <dbReference type="ARBA" id="ARBA00022475"/>
    </source>
</evidence>
<dbReference type="Proteomes" id="UP000182661">
    <property type="component" value="Unassembled WGS sequence"/>
</dbReference>
<sequence>MARINLDHIRHAYGVRLSAPDDYALKEVHHEWDDGGAYALLGPSGCGKTTLLNIISGLVQPSEGRILFDGEDVTNLPTQERNIAQVFQFPVIYDTMTVYDNLAFPLRNRKVPEPEVDRRVREIIEMIGLSDWAKKKAQGLTADQKQKISLGRGLVRSDVSAILFDEPLTVIDPHMKWVLRSQLKRLHKQFGFTMVYVTHDQTEALTFADKVVVMYDGEIVQIGTPAELFEKPKHTFVGYFIGSPGMNVIPARIDGRTVEMGGQTIDLGFAPKIASGARTELGIRPEFIRLGRVGMPVTISKVEDIGRQKIVRAQFADKPIAIVVHEDGEIPSEPRVTFDQASINIYADSWRVGGEA</sequence>
<dbReference type="InterPro" id="IPR003593">
    <property type="entry name" value="AAA+_ATPase"/>
</dbReference>
<protein>
    <submittedName>
        <fullName evidence="10">ABC transporter ATP-binding protein</fullName>
    </submittedName>
</protein>
<evidence type="ECO:0000256" key="6">
    <source>
        <dbReference type="ARBA" id="ARBA00022741"/>
    </source>
</evidence>
<keyword evidence="6" id="KW-0547">Nucleotide-binding</keyword>
<evidence type="ECO:0000256" key="7">
    <source>
        <dbReference type="ARBA" id="ARBA00022840"/>
    </source>
</evidence>
<keyword evidence="3" id="KW-0813">Transport</keyword>
<dbReference type="Gene3D" id="2.40.50.140">
    <property type="entry name" value="Nucleic acid-binding proteins"/>
    <property type="match status" value="1"/>
</dbReference>
<dbReference type="RefSeq" id="WP_071833006.1">
    <property type="nucleotide sequence ID" value="NZ_LSRP01000083.1"/>
</dbReference>
<keyword evidence="7 10" id="KW-0067">ATP-binding</keyword>
<evidence type="ECO:0000313" key="11">
    <source>
        <dbReference type="Proteomes" id="UP000182661"/>
    </source>
</evidence>
<evidence type="ECO:0000259" key="9">
    <source>
        <dbReference type="PROSITE" id="PS50893"/>
    </source>
</evidence>
<keyword evidence="11" id="KW-1185">Reference proteome</keyword>
<dbReference type="Gene3D" id="3.40.50.300">
    <property type="entry name" value="P-loop containing nucleotide triphosphate hydrolases"/>
    <property type="match status" value="1"/>
</dbReference>
<reference evidence="10 11" key="1">
    <citation type="submission" date="2016-02" db="EMBL/GenBank/DDBJ databases">
        <title>Genome sequencing of a beta-galactosidase producing bacteria Rhizobium sp. 59.</title>
        <authorList>
            <person name="Wang D."/>
            <person name="Kot W."/>
            <person name="Qin Y."/>
            <person name="Hansen L."/>
            <person name="Naqvi K."/>
            <person name="Rensing C."/>
        </authorList>
    </citation>
    <scope>NUCLEOTIDE SEQUENCE [LARGE SCALE GENOMIC DNA]</scope>
    <source>
        <strain evidence="10 11">59</strain>
    </source>
</reference>
<dbReference type="Gene3D" id="2.40.50.100">
    <property type="match status" value="1"/>
</dbReference>
<dbReference type="PANTHER" id="PTHR43875">
    <property type="entry name" value="MALTODEXTRIN IMPORT ATP-BINDING PROTEIN MSMX"/>
    <property type="match status" value="1"/>
</dbReference>
<dbReference type="OrthoDB" id="9767663at2"/>
<organism evidence="10 11">
    <name type="scientific">Pararhizobium antarcticum</name>
    <dbReference type="NCBI Taxonomy" id="1798805"/>
    <lineage>
        <taxon>Bacteria</taxon>
        <taxon>Pseudomonadati</taxon>
        <taxon>Pseudomonadota</taxon>
        <taxon>Alphaproteobacteria</taxon>
        <taxon>Hyphomicrobiales</taxon>
        <taxon>Rhizobiaceae</taxon>
        <taxon>Rhizobium/Agrobacterium group</taxon>
        <taxon>Pararhizobium</taxon>
    </lineage>
</organism>
<dbReference type="GO" id="GO:0015408">
    <property type="term" value="F:ABC-type ferric iron transporter activity"/>
    <property type="evidence" value="ECO:0007669"/>
    <property type="project" value="InterPro"/>
</dbReference>
<dbReference type="Pfam" id="PF00005">
    <property type="entry name" value="ABC_tran"/>
    <property type="match status" value="1"/>
</dbReference>
<dbReference type="InterPro" id="IPR027417">
    <property type="entry name" value="P-loop_NTPase"/>
</dbReference>
<name>A0A657LUF0_9HYPH</name>
<dbReference type="GO" id="GO:0005524">
    <property type="term" value="F:ATP binding"/>
    <property type="evidence" value="ECO:0007669"/>
    <property type="project" value="UniProtKB-KW"/>
</dbReference>
<dbReference type="EMBL" id="LSRP01000083">
    <property type="protein sequence ID" value="OJF97395.1"/>
    <property type="molecule type" value="Genomic_DNA"/>
</dbReference>
<dbReference type="SMART" id="SM00382">
    <property type="entry name" value="AAA"/>
    <property type="match status" value="1"/>
</dbReference>
<keyword evidence="4" id="KW-1003">Cell membrane</keyword>
<dbReference type="PANTHER" id="PTHR43875:SF14">
    <property type="entry name" value="ABC TRANSPORTER ATP-BINDING PROTEIN"/>
    <property type="match status" value="1"/>
</dbReference>
<dbReference type="SUPFAM" id="SSF50331">
    <property type="entry name" value="MOP-like"/>
    <property type="match status" value="1"/>
</dbReference>
<dbReference type="InterPro" id="IPR008995">
    <property type="entry name" value="Mo/tungstate-bd_C_term_dom"/>
</dbReference>
<evidence type="ECO:0000256" key="5">
    <source>
        <dbReference type="ARBA" id="ARBA00022519"/>
    </source>
</evidence>
<gene>
    <name evidence="10" type="ORF">AX760_16855</name>
</gene>
<evidence type="ECO:0000313" key="10">
    <source>
        <dbReference type="EMBL" id="OJF97395.1"/>
    </source>
</evidence>
<evidence type="ECO:0000256" key="8">
    <source>
        <dbReference type="ARBA" id="ARBA00023136"/>
    </source>
</evidence>
<keyword evidence="5" id="KW-0997">Cell inner membrane</keyword>